<evidence type="ECO:0000313" key="2">
    <source>
        <dbReference type="Proteomes" id="UP000069272"/>
    </source>
</evidence>
<dbReference type="AlphaFoldDB" id="A0A182F1V4"/>
<keyword evidence="2" id="KW-1185">Reference proteome</keyword>
<reference evidence="1" key="2">
    <citation type="submission" date="2022-08" db="UniProtKB">
        <authorList>
            <consortium name="EnsemblMetazoa"/>
        </authorList>
    </citation>
    <scope>IDENTIFICATION</scope>
    <source>
        <strain evidence="1">STECLA/ALBI9_A</strain>
    </source>
</reference>
<dbReference type="VEuPathDB" id="VectorBase:AALB000436"/>
<organism evidence="1 2">
    <name type="scientific">Anopheles albimanus</name>
    <name type="common">New world malaria mosquito</name>
    <dbReference type="NCBI Taxonomy" id="7167"/>
    <lineage>
        <taxon>Eukaryota</taxon>
        <taxon>Metazoa</taxon>
        <taxon>Ecdysozoa</taxon>
        <taxon>Arthropoda</taxon>
        <taxon>Hexapoda</taxon>
        <taxon>Insecta</taxon>
        <taxon>Pterygota</taxon>
        <taxon>Neoptera</taxon>
        <taxon>Endopterygota</taxon>
        <taxon>Diptera</taxon>
        <taxon>Nematocera</taxon>
        <taxon>Culicoidea</taxon>
        <taxon>Culicidae</taxon>
        <taxon>Anophelinae</taxon>
        <taxon>Anopheles</taxon>
    </lineage>
</organism>
<dbReference type="EnsemblMetazoa" id="AALB000436-RA">
    <property type="protein sequence ID" value="AALB000436-PA"/>
    <property type="gene ID" value="AALB000436"/>
</dbReference>
<dbReference type="Proteomes" id="UP000069272">
    <property type="component" value="Chromosome 2L"/>
</dbReference>
<sequence length="136" mass="15300">MAASANCFVFRVRYVLVASSKIILPHSKTLEPRYATGNLFRAKRVLSILCELFAMVRATPSPSSMSVSWCNLLFPFSRTHHAAWTELKGEESTIIFRIAHTIIEVIGRRASQNTRTMTMATGSRPRQGTARLHSIY</sequence>
<protein>
    <submittedName>
        <fullName evidence="1">Uncharacterized protein</fullName>
    </submittedName>
</protein>
<accession>A0A182F1V4</accession>
<proteinExistence type="predicted"/>
<name>A0A182F1V4_ANOAL</name>
<reference evidence="1 2" key="1">
    <citation type="journal article" date="2017" name="G3 (Bethesda)">
        <title>The Physical Genome Mapping of Anopheles albimanus Corrected Scaffold Misassemblies and Identified Interarm Rearrangements in Genus Anopheles.</title>
        <authorList>
            <person name="Artemov G.N."/>
            <person name="Peery A.N."/>
            <person name="Jiang X."/>
            <person name="Tu Z."/>
            <person name="Stegniy V.N."/>
            <person name="Sharakhova M.V."/>
            <person name="Sharakhov I.V."/>
        </authorList>
    </citation>
    <scope>NUCLEOTIDE SEQUENCE [LARGE SCALE GENOMIC DNA]</scope>
    <source>
        <strain evidence="1 2">ALBI9_A</strain>
    </source>
</reference>
<evidence type="ECO:0000313" key="1">
    <source>
        <dbReference type="EnsemblMetazoa" id="AALB000436-PA"/>
    </source>
</evidence>